<sequence>MPLHGTAHCLQSQSTRYLPIPGDGVQRGAPRWCYDHAHQQPAVSVCRPPGTRIDTFLGRHQSNQTPARCASWSPWWSQDPSSTLLLFSYTMAPLPGGVRVRPSTGEHHLGSTWGRAGSPASVPFAALVGVVTPRVTVAAAVLAAAITSARVFGRYCGVLLSFEEFQQIAHRSKRHGLSQTCAGGHITEALQPFTSSYVYQIGSHFLALRNSFTVSKLTWKSSRCPEHDQDVVGSLDWECSPCAPGLEENIHLRQFLDIPRVVGHLFRYQLIGHERPKRAAGTQAQERLEPDQLNGFVPGLHVKQFYPTFPYREAHSFQPDRWDASSIPDEVPDELALGSFASNGPVTYPGSQGAYGFAILRDMDAIWEGLRAWVQASCPNYVCPVFQCSNGDDLSLFNIEASI</sequence>
<gene>
    <name evidence="1" type="ORF">A0H81_07659</name>
</gene>
<evidence type="ECO:0000313" key="2">
    <source>
        <dbReference type="Proteomes" id="UP000092993"/>
    </source>
</evidence>
<evidence type="ECO:0000313" key="1">
    <source>
        <dbReference type="EMBL" id="OBZ72140.1"/>
    </source>
</evidence>
<accession>A0A1C7M5E4</accession>
<proteinExistence type="predicted"/>
<organism evidence="1 2">
    <name type="scientific">Grifola frondosa</name>
    <name type="common">Maitake</name>
    <name type="synonym">Polyporus frondosus</name>
    <dbReference type="NCBI Taxonomy" id="5627"/>
    <lineage>
        <taxon>Eukaryota</taxon>
        <taxon>Fungi</taxon>
        <taxon>Dikarya</taxon>
        <taxon>Basidiomycota</taxon>
        <taxon>Agaricomycotina</taxon>
        <taxon>Agaricomycetes</taxon>
        <taxon>Polyporales</taxon>
        <taxon>Grifolaceae</taxon>
        <taxon>Grifola</taxon>
    </lineage>
</organism>
<dbReference type="Proteomes" id="UP000092993">
    <property type="component" value="Unassembled WGS sequence"/>
</dbReference>
<keyword evidence="2" id="KW-1185">Reference proteome</keyword>
<comment type="caution">
    <text evidence="1">The sequence shown here is derived from an EMBL/GenBank/DDBJ whole genome shotgun (WGS) entry which is preliminary data.</text>
</comment>
<dbReference type="EMBL" id="LUGG01000009">
    <property type="protein sequence ID" value="OBZ72140.1"/>
    <property type="molecule type" value="Genomic_DNA"/>
</dbReference>
<protein>
    <submittedName>
        <fullName evidence="1">Uncharacterized protein</fullName>
    </submittedName>
</protein>
<dbReference type="AlphaFoldDB" id="A0A1C7M5E4"/>
<name>A0A1C7M5E4_GRIFR</name>
<reference evidence="1 2" key="1">
    <citation type="submission" date="2016-03" db="EMBL/GenBank/DDBJ databases">
        <title>Whole genome sequencing of Grifola frondosa 9006-11.</title>
        <authorList>
            <person name="Min B."/>
            <person name="Park H."/>
            <person name="Kim J.-G."/>
            <person name="Cho H."/>
            <person name="Oh Y.-L."/>
            <person name="Kong W.-S."/>
            <person name="Choi I.-G."/>
        </authorList>
    </citation>
    <scope>NUCLEOTIDE SEQUENCE [LARGE SCALE GENOMIC DNA]</scope>
    <source>
        <strain evidence="1 2">9006-11</strain>
    </source>
</reference>